<proteinExistence type="predicted"/>
<dbReference type="Proteomes" id="UP001214250">
    <property type="component" value="Chromosome 2"/>
</dbReference>
<reference evidence="2 3" key="1">
    <citation type="submission" date="2023-02" db="EMBL/GenBank/DDBJ databases">
        <title>Genome sequence of Lentisphaera profundi SAORIC-696.</title>
        <authorList>
            <person name="Kim e."/>
            <person name="Cho J.-C."/>
            <person name="Choi A."/>
            <person name="Kang I."/>
        </authorList>
    </citation>
    <scope>NUCLEOTIDE SEQUENCE [LARGE SCALE GENOMIC DNA]</scope>
    <source>
        <strain evidence="2 3">SAORIC-696</strain>
    </source>
</reference>
<protein>
    <recommendedName>
        <fullName evidence="4">VPDSG-CTERM protein sorting domain-containing protein</fullName>
    </recommendedName>
</protein>
<keyword evidence="1" id="KW-0472">Membrane</keyword>
<sequence length="69" mass="7655">MKTLLAGAPHSSDYQYDYTGESRYEGYNGRLTGGSSESSGNSDFWMFAIILVIALCLKSKPVWAKKKDL</sequence>
<dbReference type="RefSeq" id="WP_274152493.1">
    <property type="nucleotide sequence ID" value="NZ_CP117812.1"/>
</dbReference>
<gene>
    <name evidence="2" type="ORF">PQO03_18670</name>
</gene>
<dbReference type="EMBL" id="CP117812">
    <property type="protein sequence ID" value="WDE97852.1"/>
    <property type="molecule type" value="Genomic_DNA"/>
</dbReference>
<evidence type="ECO:0000313" key="3">
    <source>
        <dbReference type="Proteomes" id="UP001214250"/>
    </source>
</evidence>
<keyword evidence="3" id="KW-1185">Reference proteome</keyword>
<evidence type="ECO:0000256" key="1">
    <source>
        <dbReference type="SAM" id="Phobius"/>
    </source>
</evidence>
<evidence type="ECO:0000313" key="2">
    <source>
        <dbReference type="EMBL" id="WDE97852.1"/>
    </source>
</evidence>
<organism evidence="2 3">
    <name type="scientific">Lentisphaera profundi</name>
    <dbReference type="NCBI Taxonomy" id="1658616"/>
    <lineage>
        <taxon>Bacteria</taxon>
        <taxon>Pseudomonadati</taxon>
        <taxon>Lentisphaerota</taxon>
        <taxon>Lentisphaeria</taxon>
        <taxon>Lentisphaerales</taxon>
        <taxon>Lentisphaeraceae</taxon>
        <taxon>Lentisphaera</taxon>
    </lineage>
</organism>
<accession>A0ABY7VVW0</accession>
<name>A0ABY7VVW0_9BACT</name>
<feature type="transmembrane region" description="Helical" evidence="1">
    <location>
        <begin position="44"/>
        <end position="63"/>
    </location>
</feature>
<evidence type="ECO:0008006" key="4">
    <source>
        <dbReference type="Google" id="ProtNLM"/>
    </source>
</evidence>
<keyword evidence="1" id="KW-1133">Transmembrane helix</keyword>
<keyword evidence="1" id="KW-0812">Transmembrane</keyword>